<dbReference type="InterPro" id="IPR024520">
    <property type="entry name" value="DUF3558"/>
</dbReference>
<evidence type="ECO:0000313" key="2">
    <source>
        <dbReference type="EMBL" id="RZS32470.1"/>
    </source>
</evidence>
<organism evidence="2 3">
    <name type="scientific">Herbihabitans rhizosphaerae</name>
    <dbReference type="NCBI Taxonomy" id="1872711"/>
    <lineage>
        <taxon>Bacteria</taxon>
        <taxon>Bacillati</taxon>
        <taxon>Actinomycetota</taxon>
        <taxon>Actinomycetes</taxon>
        <taxon>Pseudonocardiales</taxon>
        <taxon>Pseudonocardiaceae</taxon>
        <taxon>Herbihabitans</taxon>
    </lineage>
</organism>
<accession>A0A4Q7KEU1</accession>
<dbReference type="EMBL" id="SGWQ01000012">
    <property type="protein sequence ID" value="RZS32470.1"/>
    <property type="molecule type" value="Genomic_DNA"/>
</dbReference>
<reference evidence="2 3" key="1">
    <citation type="submission" date="2019-02" db="EMBL/GenBank/DDBJ databases">
        <title>Genomic Encyclopedia of Type Strains, Phase IV (KMG-IV): sequencing the most valuable type-strain genomes for metagenomic binning, comparative biology and taxonomic classification.</title>
        <authorList>
            <person name="Goeker M."/>
        </authorList>
    </citation>
    <scope>NUCLEOTIDE SEQUENCE [LARGE SCALE GENOMIC DNA]</scope>
    <source>
        <strain evidence="2 3">DSM 101727</strain>
    </source>
</reference>
<proteinExistence type="predicted"/>
<sequence length="325" mass="34428">MLAALVGVLALLAGCGQNVDLGKSVSTRTSVPAGGPDNGPPPAPPGPNDPVFSPDRLRTLDPCGLIDQDLLKTWGTPARNYLGGYIQCSNFMKDQNNKSLSVTIYTGQNYTAEMKDATKNIEGIPARVNQSPGSTACFVDLVVSVDPPRSVRIQTDYSNGDPCSIGRKVAQSVVKRLRAGTQPWDAPAGSTVRVDPCTLVDEASANLALGGVPKLRPYELHQCNWQSPQGSSRVTVILDLGTDPNKSTTSSAGVPVDLGGVKVFQKLEQSSYAKCEVTWAHRAAANGKAELVSVSLYRSPMVANEDVCGKTHNLARLVMSKLPKA</sequence>
<gene>
    <name evidence="2" type="ORF">EV193_112104</name>
</gene>
<dbReference type="Proteomes" id="UP000294257">
    <property type="component" value="Unassembled WGS sequence"/>
</dbReference>
<feature type="compositionally biased region" description="Pro residues" evidence="1">
    <location>
        <begin position="38"/>
        <end position="48"/>
    </location>
</feature>
<feature type="region of interest" description="Disordered" evidence="1">
    <location>
        <begin position="26"/>
        <end position="50"/>
    </location>
</feature>
<dbReference type="Pfam" id="PF12079">
    <property type="entry name" value="DUF3558"/>
    <property type="match status" value="1"/>
</dbReference>
<name>A0A4Q7KEU1_9PSEU</name>
<dbReference type="AlphaFoldDB" id="A0A4Q7KEU1"/>
<protein>
    <submittedName>
        <fullName evidence="2">Uncharacterized protein DUF3558</fullName>
    </submittedName>
</protein>
<evidence type="ECO:0000256" key="1">
    <source>
        <dbReference type="SAM" id="MobiDB-lite"/>
    </source>
</evidence>
<keyword evidence="3" id="KW-1185">Reference proteome</keyword>
<comment type="caution">
    <text evidence="2">The sequence shown here is derived from an EMBL/GenBank/DDBJ whole genome shotgun (WGS) entry which is preliminary data.</text>
</comment>
<evidence type="ECO:0000313" key="3">
    <source>
        <dbReference type="Proteomes" id="UP000294257"/>
    </source>
</evidence>